<evidence type="ECO:0000256" key="1">
    <source>
        <dbReference type="SAM" id="MobiDB-lite"/>
    </source>
</evidence>
<feature type="compositionally biased region" description="Basic and acidic residues" evidence="1">
    <location>
        <begin position="189"/>
        <end position="199"/>
    </location>
</feature>
<feature type="compositionally biased region" description="Acidic residues" evidence="1">
    <location>
        <begin position="460"/>
        <end position="469"/>
    </location>
</feature>
<keyword evidence="2" id="KW-0812">Transmembrane</keyword>
<keyword evidence="2" id="KW-0472">Membrane</keyword>
<name>A0A6P4Y9N3_BRABE</name>
<proteinExistence type="predicted"/>
<dbReference type="GeneID" id="109463230"/>
<reference evidence="4" key="1">
    <citation type="submission" date="2025-08" db="UniProtKB">
        <authorList>
            <consortium name="RefSeq"/>
        </authorList>
    </citation>
    <scope>IDENTIFICATION</scope>
    <source>
        <tissue evidence="4">Gonad</tissue>
    </source>
</reference>
<keyword evidence="3" id="KW-1185">Reference proteome</keyword>
<feature type="region of interest" description="Disordered" evidence="1">
    <location>
        <begin position="151"/>
        <end position="268"/>
    </location>
</feature>
<evidence type="ECO:0000256" key="2">
    <source>
        <dbReference type="SAM" id="Phobius"/>
    </source>
</evidence>
<dbReference type="OrthoDB" id="9989105at2759"/>
<gene>
    <name evidence="4" type="primary">LOC109463230</name>
</gene>
<evidence type="ECO:0000313" key="3">
    <source>
        <dbReference type="Proteomes" id="UP000515135"/>
    </source>
</evidence>
<organism evidence="3 4">
    <name type="scientific">Branchiostoma belcheri</name>
    <name type="common">Amphioxus</name>
    <dbReference type="NCBI Taxonomy" id="7741"/>
    <lineage>
        <taxon>Eukaryota</taxon>
        <taxon>Metazoa</taxon>
        <taxon>Chordata</taxon>
        <taxon>Cephalochordata</taxon>
        <taxon>Leptocardii</taxon>
        <taxon>Amphioxiformes</taxon>
        <taxon>Branchiostomatidae</taxon>
        <taxon>Branchiostoma</taxon>
    </lineage>
</organism>
<feature type="region of interest" description="Disordered" evidence="1">
    <location>
        <begin position="460"/>
        <end position="484"/>
    </location>
</feature>
<feature type="compositionally biased region" description="Polar residues" evidence="1">
    <location>
        <begin position="257"/>
        <end position="268"/>
    </location>
</feature>
<sequence length="484" mass="54022">MRWRQDVTDCTQDYFSGKNHAEDLCTLYCTHRFLTEASLHGLPSTYSGDDSVVTFGWQTHHKTVLAVFMFLEAFLVLSSSAVYVLFHVKAGCRHKYLTCPIADCFDNVVCAGSRCFGEPNTASMAVQSQTAPGPSLFGRLFGKGISATQAESLSGRESGQEHPAQRGPKLSFLRRCRSETEQTLSPKIDSIHSRKDSSKNKKSLSWPALNVREDAKTSSAISQTHRRHGEKQGRISYRVSGKVDHGSRTFCAPPNESIRNCSNKPQLYTPSRMCEVPVQYYRDLQRGLPPGLYMRPPKPPSWHGPSLDNDSASTRATSPTESTSGQSHRHGDLDFHGARKSTHGQGSRSKLEQSAGKSKLELGARPKSSADPVRKFPPQHRLVHRARIRRTRSEFLNETDLPDGEFTVSLSELEPSDFRPQITAHAQQDVRVYWDENKRRCRQWLAEVSAQASVLEDVQEVDVEEDGDENWSLPPISSSSSTSS</sequence>
<feature type="transmembrane region" description="Helical" evidence="2">
    <location>
        <begin position="64"/>
        <end position="86"/>
    </location>
</feature>
<feature type="compositionally biased region" description="Polar residues" evidence="1">
    <location>
        <begin position="308"/>
        <end position="326"/>
    </location>
</feature>
<keyword evidence="2" id="KW-1133">Transmembrane helix</keyword>
<protein>
    <submittedName>
        <fullName evidence="4">Uncharacterized protein LOC109463230 isoform X1</fullName>
    </submittedName>
</protein>
<dbReference type="Proteomes" id="UP000515135">
    <property type="component" value="Unplaced"/>
</dbReference>
<feature type="region of interest" description="Disordered" evidence="1">
    <location>
        <begin position="289"/>
        <end position="381"/>
    </location>
</feature>
<dbReference type="KEGG" id="bbel:109463230"/>
<dbReference type="RefSeq" id="XP_019615527.1">
    <property type="nucleotide sequence ID" value="XM_019759968.1"/>
</dbReference>
<dbReference type="AlphaFoldDB" id="A0A6P4Y9N3"/>
<accession>A0A6P4Y9N3</accession>
<evidence type="ECO:0000313" key="4">
    <source>
        <dbReference type="RefSeq" id="XP_019615527.1"/>
    </source>
</evidence>